<proteinExistence type="predicted"/>
<dbReference type="Proteomes" id="UP000429181">
    <property type="component" value="Chromosome 4"/>
</dbReference>
<dbReference type="AlphaFoldDB" id="A0A4W2I9L2"/>
<reference evidence="1" key="2">
    <citation type="submission" date="2025-08" db="UniProtKB">
        <authorList>
            <consortium name="Ensembl"/>
        </authorList>
    </citation>
    <scope>IDENTIFICATION</scope>
</reference>
<organism evidence="1 2">
    <name type="scientific">Bos indicus x Bos taurus</name>
    <name type="common">Hybrid cattle</name>
    <dbReference type="NCBI Taxonomy" id="30522"/>
    <lineage>
        <taxon>Eukaryota</taxon>
        <taxon>Metazoa</taxon>
        <taxon>Chordata</taxon>
        <taxon>Craniata</taxon>
        <taxon>Vertebrata</taxon>
        <taxon>Euteleostomi</taxon>
        <taxon>Mammalia</taxon>
        <taxon>Eutheria</taxon>
        <taxon>Laurasiatheria</taxon>
        <taxon>Artiodactyla</taxon>
        <taxon>Ruminantia</taxon>
        <taxon>Pecora</taxon>
        <taxon>Bovidae</taxon>
        <taxon>Bovinae</taxon>
        <taxon>Bos</taxon>
    </lineage>
</organism>
<dbReference type="GeneTree" id="ENSGT00990000210481"/>
<name>A0A4W2I9L2_BOBOX</name>
<accession>A0A4W2I9L2</accession>
<protein>
    <submittedName>
        <fullName evidence="1">Uncharacterized protein</fullName>
    </submittedName>
</protein>
<dbReference type="Ensembl" id="ENSBIXT00005049386.1">
    <property type="protein sequence ID" value="ENSBIXP00005039600.1"/>
    <property type="gene ID" value="ENSBIXG00005022025.1"/>
</dbReference>
<reference evidence="1 2" key="1">
    <citation type="submission" date="2018-11" db="EMBL/GenBank/DDBJ databases">
        <title>Haplotype-resolved cattle genomes.</title>
        <authorList>
            <person name="Low W.Y."/>
            <person name="Tearle R."/>
            <person name="Bickhart D.M."/>
            <person name="Rosen B.D."/>
            <person name="Koren S."/>
            <person name="Rhie A."/>
            <person name="Hiendleder S."/>
            <person name="Phillippy A.M."/>
            <person name="Smith T.P.L."/>
            <person name="Williams J.L."/>
        </authorList>
    </citation>
    <scope>NUCLEOTIDE SEQUENCE [LARGE SCALE GENOMIC DNA]</scope>
</reference>
<evidence type="ECO:0000313" key="1">
    <source>
        <dbReference type="Ensembl" id="ENSBIXP00005039600.1"/>
    </source>
</evidence>
<evidence type="ECO:0000313" key="2">
    <source>
        <dbReference type="Proteomes" id="UP000429181"/>
    </source>
</evidence>
<sequence length="58" mass="6586">MDLSPFIPHVEGLSAWIKLGKERKQKILQDVISSPQKVFIYTILLGVSCFILKKLDSI</sequence>